<dbReference type="SUPFAM" id="SSF53613">
    <property type="entry name" value="Ribokinase-like"/>
    <property type="match status" value="1"/>
</dbReference>
<keyword evidence="2" id="KW-0808">Transferase</keyword>
<dbReference type="Pfam" id="PF00294">
    <property type="entry name" value="PfkB"/>
    <property type="match status" value="1"/>
</dbReference>
<name>A0A1M7GJ66_9FIRM</name>
<evidence type="ECO:0000259" key="4">
    <source>
        <dbReference type="Pfam" id="PF00294"/>
    </source>
</evidence>
<dbReference type="AlphaFoldDB" id="A0A1M7GJ66"/>
<keyword evidence="6" id="KW-1185">Reference proteome</keyword>
<dbReference type="InterPro" id="IPR011611">
    <property type="entry name" value="PfkB_dom"/>
</dbReference>
<proteinExistence type="inferred from homology"/>
<evidence type="ECO:0000313" key="6">
    <source>
        <dbReference type="Proteomes" id="UP000184375"/>
    </source>
</evidence>
<accession>A0A1M7GJ66</accession>
<dbReference type="STRING" id="447595.SAMN05660826_00353"/>
<dbReference type="InterPro" id="IPR052700">
    <property type="entry name" value="Carb_kinase_PfkB-like"/>
</dbReference>
<gene>
    <name evidence="5" type="ORF">SAMN05660826_00353</name>
</gene>
<dbReference type="EMBL" id="FRCR01000002">
    <property type="protein sequence ID" value="SHM16251.1"/>
    <property type="molecule type" value="Genomic_DNA"/>
</dbReference>
<organism evidence="5 6">
    <name type="scientific">Caldanaerovirga acetigignens</name>
    <dbReference type="NCBI Taxonomy" id="447595"/>
    <lineage>
        <taxon>Bacteria</taxon>
        <taxon>Bacillati</taxon>
        <taxon>Bacillota</taxon>
        <taxon>Clostridia</taxon>
        <taxon>Thermosediminibacterales</taxon>
        <taxon>Thermosediminibacteraceae</taxon>
        <taxon>Caldanaerovirga</taxon>
    </lineage>
</organism>
<evidence type="ECO:0000256" key="2">
    <source>
        <dbReference type="ARBA" id="ARBA00022679"/>
    </source>
</evidence>
<dbReference type="GO" id="GO:0016301">
    <property type="term" value="F:kinase activity"/>
    <property type="evidence" value="ECO:0007669"/>
    <property type="project" value="UniProtKB-KW"/>
</dbReference>
<protein>
    <submittedName>
        <fullName evidence="5">2-dehydro-3-deoxygluconokinase</fullName>
    </submittedName>
</protein>
<reference evidence="6" key="1">
    <citation type="submission" date="2016-11" db="EMBL/GenBank/DDBJ databases">
        <authorList>
            <person name="Varghese N."/>
            <person name="Submissions S."/>
        </authorList>
    </citation>
    <scope>NUCLEOTIDE SEQUENCE [LARGE SCALE GENOMIC DNA]</scope>
    <source>
        <strain evidence="6">DSM 18802</strain>
    </source>
</reference>
<evidence type="ECO:0000256" key="3">
    <source>
        <dbReference type="ARBA" id="ARBA00022777"/>
    </source>
</evidence>
<sequence>MPNKVVTFGEIMMRLTPPNYLRIVQAESFDVTYGGGEANVAVSLANYGEEAYFVTKVPDNPVGQAAINHLRRYGVRTDYVLKGGERLGIYFNEIGASQRASLVVYDRSYSSISQAKPEEFDWEKILDGAKWFHFTGITPALGDNLAQACLDAVKTAKRLGVTVSCDLNYRKKLWTIEKAREVMTKLMEYVDIAIGNEEDAEKVFGIKAESTDITKGVLSEEGYKEVAKKLYDTFSLKGVAITLRESFSASDNGWSGLYYDGNEIYRSRRYEVHIVDRVGGGDSFAGGLIYALLNGYSSKEAVEFAAAASCLKHSIVGDFNHVTLSEVINLMKGDASGRVQR</sequence>
<feature type="domain" description="Carbohydrate kinase PfkB" evidence="4">
    <location>
        <begin position="3"/>
        <end position="311"/>
    </location>
</feature>
<keyword evidence="3 5" id="KW-0418">Kinase</keyword>
<dbReference type="Gene3D" id="3.40.1190.20">
    <property type="match status" value="1"/>
</dbReference>
<dbReference type="RefSeq" id="WP_073253770.1">
    <property type="nucleotide sequence ID" value="NZ_FRCR01000002.1"/>
</dbReference>
<dbReference type="PANTHER" id="PTHR43320">
    <property type="entry name" value="SUGAR KINASE"/>
    <property type="match status" value="1"/>
</dbReference>
<dbReference type="CDD" id="cd01166">
    <property type="entry name" value="KdgK"/>
    <property type="match status" value="1"/>
</dbReference>
<dbReference type="OrthoDB" id="9813569at2"/>
<dbReference type="Proteomes" id="UP000184375">
    <property type="component" value="Unassembled WGS sequence"/>
</dbReference>
<evidence type="ECO:0000256" key="1">
    <source>
        <dbReference type="ARBA" id="ARBA00010688"/>
    </source>
</evidence>
<comment type="similarity">
    <text evidence="1">Belongs to the carbohydrate kinase PfkB family.</text>
</comment>
<dbReference type="InterPro" id="IPR029056">
    <property type="entry name" value="Ribokinase-like"/>
</dbReference>
<dbReference type="PANTHER" id="PTHR43320:SF2">
    <property type="entry name" value="2-DEHYDRO-3-DEOXYGLUCONOKINASE_2-DEHYDRO-3-DEOXYGALACTONOKINASE"/>
    <property type="match status" value="1"/>
</dbReference>
<evidence type="ECO:0000313" key="5">
    <source>
        <dbReference type="EMBL" id="SHM16251.1"/>
    </source>
</evidence>